<accession>A0A9W7GRE6</accession>
<dbReference type="Gene3D" id="3.40.50.150">
    <property type="entry name" value="Vaccinia Virus protein VP39"/>
    <property type="match status" value="1"/>
</dbReference>
<reference evidence="2" key="1">
    <citation type="journal article" date="2023" name="Commun. Biol.">
        <title>Genome analysis of Parmales, the sister group of diatoms, reveals the evolutionary specialization of diatoms from phago-mixotrophs to photoautotrophs.</title>
        <authorList>
            <person name="Ban H."/>
            <person name="Sato S."/>
            <person name="Yoshikawa S."/>
            <person name="Yamada K."/>
            <person name="Nakamura Y."/>
            <person name="Ichinomiya M."/>
            <person name="Sato N."/>
            <person name="Blanc-Mathieu R."/>
            <person name="Endo H."/>
            <person name="Kuwata A."/>
            <person name="Ogata H."/>
        </authorList>
    </citation>
    <scope>NUCLEOTIDE SEQUENCE [LARGE SCALE GENOMIC DNA]</scope>
</reference>
<dbReference type="AlphaFoldDB" id="A0A9W7GRE6"/>
<comment type="caution">
    <text evidence="1">The sequence shown here is derived from an EMBL/GenBank/DDBJ whole genome shotgun (WGS) entry which is preliminary data.</text>
</comment>
<evidence type="ECO:0000313" key="1">
    <source>
        <dbReference type="EMBL" id="GMI48738.1"/>
    </source>
</evidence>
<dbReference type="OrthoDB" id="2984at2759"/>
<dbReference type="Pfam" id="PF06962">
    <property type="entry name" value="rRNA_methylase"/>
    <property type="match status" value="1"/>
</dbReference>
<dbReference type="Proteomes" id="UP001165065">
    <property type="component" value="Unassembled WGS sequence"/>
</dbReference>
<sequence length="154" mass="16785">MEGRVLAAVYNLGYLPNDGFDKRVDVDGVKRVQTSTAASLGSISMAVECLKVGGIVVVTSYPGSNEGEHEAVEGVMGCLSKVSSKEGWFDQAFRGRKGVLVEREGWRGRMEVEEEVKERVDEIVGGGGKGYRVTKNEFVGREKSPVLWCVARVK</sequence>
<gene>
    <name evidence="1" type="ORF">TrCOL_g4667</name>
</gene>
<evidence type="ECO:0000313" key="2">
    <source>
        <dbReference type="Proteomes" id="UP001165065"/>
    </source>
</evidence>
<organism evidence="1 2">
    <name type="scientific">Triparma columacea</name>
    <dbReference type="NCBI Taxonomy" id="722753"/>
    <lineage>
        <taxon>Eukaryota</taxon>
        <taxon>Sar</taxon>
        <taxon>Stramenopiles</taxon>
        <taxon>Ochrophyta</taxon>
        <taxon>Bolidophyceae</taxon>
        <taxon>Parmales</taxon>
        <taxon>Triparmaceae</taxon>
        <taxon>Triparma</taxon>
    </lineage>
</organism>
<dbReference type="EMBL" id="BRYA01000422">
    <property type="protein sequence ID" value="GMI48738.1"/>
    <property type="molecule type" value="Genomic_DNA"/>
</dbReference>
<dbReference type="InterPro" id="IPR029063">
    <property type="entry name" value="SAM-dependent_MTases_sf"/>
</dbReference>
<dbReference type="InterPro" id="IPR010719">
    <property type="entry name" value="MnmM_MeTrfase"/>
</dbReference>
<proteinExistence type="predicted"/>
<name>A0A9W7GRE6_9STRA</name>
<protein>
    <submittedName>
        <fullName evidence="1">Uncharacterized protein</fullName>
    </submittedName>
</protein>
<keyword evidence="2" id="KW-1185">Reference proteome</keyword>